<dbReference type="Pfam" id="PF18701">
    <property type="entry name" value="DUF5641"/>
    <property type="match status" value="1"/>
</dbReference>
<name>A0A4C1U1I8_EUMVA</name>
<feature type="domain" description="DUF5641" evidence="2">
    <location>
        <begin position="17"/>
        <end position="85"/>
    </location>
</feature>
<dbReference type="InterPro" id="IPR040676">
    <property type="entry name" value="DUF5641"/>
</dbReference>
<sequence length="132" mass="15226">MAAEGRRGVVNDAKLNMYQRVIKIKQRFWKQFYCSYLSELQTRSKWLQTKENLRIGDSVIGKDEVTPPNSWPLGKSKDKRAGEPTASRWSLPPITYTRHPRGVSSALPASWVGKEYLMEGRVVLWREVLMEG</sequence>
<comment type="caution">
    <text evidence="3">The sequence shown here is derived from an EMBL/GenBank/DDBJ whole genome shotgun (WGS) entry which is preliminary data.</text>
</comment>
<evidence type="ECO:0000259" key="2">
    <source>
        <dbReference type="Pfam" id="PF18701"/>
    </source>
</evidence>
<dbReference type="AlphaFoldDB" id="A0A4C1U1I8"/>
<dbReference type="PANTHER" id="PTHR47331">
    <property type="entry name" value="PHD-TYPE DOMAIN-CONTAINING PROTEIN"/>
    <property type="match status" value="1"/>
</dbReference>
<dbReference type="EMBL" id="BGZK01000113">
    <property type="protein sequence ID" value="GBP19924.1"/>
    <property type="molecule type" value="Genomic_DNA"/>
</dbReference>
<gene>
    <name evidence="3" type="ORF">EVAR_11314_1</name>
</gene>
<accession>A0A4C1U1I8</accession>
<dbReference type="OrthoDB" id="8052806at2759"/>
<proteinExistence type="predicted"/>
<organism evidence="3 4">
    <name type="scientific">Eumeta variegata</name>
    <name type="common">Bagworm moth</name>
    <name type="synonym">Eumeta japonica</name>
    <dbReference type="NCBI Taxonomy" id="151549"/>
    <lineage>
        <taxon>Eukaryota</taxon>
        <taxon>Metazoa</taxon>
        <taxon>Ecdysozoa</taxon>
        <taxon>Arthropoda</taxon>
        <taxon>Hexapoda</taxon>
        <taxon>Insecta</taxon>
        <taxon>Pterygota</taxon>
        <taxon>Neoptera</taxon>
        <taxon>Endopterygota</taxon>
        <taxon>Lepidoptera</taxon>
        <taxon>Glossata</taxon>
        <taxon>Ditrysia</taxon>
        <taxon>Tineoidea</taxon>
        <taxon>Psychidae</taxon>
        <taxon>Oiketicinae</taxon>
        <taxon>Eumeta</taxon>
    </lineage>
</organism>
<reference evidence="3 4" key="1">
    <citation type="journal article" date="2019" name="Commun. Biol.">
        <title>The bagworm genome reveals a unique fibroin gene that provides high tensile strength.</title>
        <authorList>
            <person name="Kono N."/>
            <person name="Nakamura H."/>
            <person name="Ohtoshi R."/>
            <person name="Tomita M."/>
            <person name="Numata K."/>
            <person name="Arakawa K."/>
        </authorList>
    </citation>
    <scope>NUCLEOTIDE SEQUENCE [LARGE SCALE GENOMIC DNA]</scope>
</reference>
<evidence type="ECO:0000256" key="1">
    <source>
        <dbReference type="SAM" id="MobiDB-lite"/>
    </source>
</evidence>
<keyword evidence="4" id="KW-1185">Reference proteome</keyword>
<protein>
    <recommendedName>
        <fullName evidence="2">DUF5641 domain-containing protein</fullName>
    </recommendedName>
</protein>
<feature type="region of interest" description="Disordered" evidence="1">
    <location>
        <begin position="58"/>
        <end position="88"/>
    </location>
</feature>
<dbReference type="Proteomes" id="UP000299102">
    <property type="component" value="Unassembled WGS sequence"/>
</dbReference>
<evidence type="ECO:0000313" key="3">
    <source>
        <dbReference type="EMBL" id="GBP19924.1"/>
    </source>
</evidence>
<evidence type="ECO:0000313" key="4">
    <source>
        <dbReference type="Proteomes" id="UP000299102"/>
    </source>
</evidence>